<reference evidence="3" key="2">
    <citation type="submission" date="2019-07" db="EMBL/GenBank/DDBJ databases">
        <authorList>
            <person name="Whitman W."/>
            <person name="Huntemann M."/>
            <person name="Clum A."/>
            <person name="Pillay M."/>
            <person name="Palaniappan K."/>
            <person name="Varghese N."/>
            <person name="Mikhailova N."/>
            <person name="Stamatis D."/>
            <person name="Reddy T."/>
            <person name="Daum C."/>
            <person name="Shapiro N."/>
            <person name="Ivanova N."/>
            <person name="Kyrpides N."/>
            <person name="Woyke T."/>
        </authorList>
    </citation>
    <scope>NUCLEOTIDE SEQUENCE</scope>
    <source>
        <strain evidence="3">CGMCC 1.10685</strain>
    </source>
</reference>
<evidence type="ECO:0000313" key="2">
    <source>
        <dbReference type="EMBL" id="QGZ37906.1"/>
    </source>
</evidence>
<evidence type="ECO:0000313" key="4">
    <source>
        <dbReference type="Proteomes" id="UP000315112"/>
    </source>
</evidence>
<feature type="signal peptide" evidence="1">
    <location>
        <begin position="1"/>
        <end position="24"/>
    </location>
</feature>
<reference evidence="2 5" key="3">
    <citation type="submission" date="2019-12" db="EMBL/GenBank/DDBJ databases">
        <title>Draft Genome Sequences of Six Type Strains of the Genus Massilia.</title>
        <authorList>
            <person name="Miess H."/>
            <person name="Frediansyah A."/>
            <person name="Goeker M."/>
            <person name="Gross H."/>
        </authorList>
    </citation>
    <scope>NUCLEOTIDE SEQUENCE [LARGE SCALE GENOMIC DNA]</scope>
    <source>
        <strain evidence="2 5">DSM 26639</strain>
    </source>
</reference>
<dbReference type="EMBL" id="VLKW01000005">
    <property type="protein sequence ID" value="TWI46742.1"/>
    <property type="molecule type" value="Genomic_DNA"/>
</dbReference>
<dbReference type="Proteomes" id="UP000315112">
    <property type="component" value="Unassembled WGS sequence"/>
</dbReference>
<accession>A0A562PQM4</accession>
<keyword evidence="5" id="KW-1185">Reference proteome</keyword>
<sequence length="190" mass="19696">MTFTTLLRRAACALTLAASGAAIAGTAAPRLWEAVKPSDPNVRIYILAAGADDDDGYFDRIVMPAFALSHVLHHEVPVASAAHGGLCGVAQIHAVDVDPASGTPFPSCLATDRAALLRAASAPAAADPQCARSAAWLGEFARMDDGLTHFVIADVDTRERGCKGLLGELAEAGYVLWPVAEFGTERADAG</sequence>
<organism evidence="3 4">
    <name type="scientific">Pseudoduganella flava</name>
    <dbReference type="NCBI Taxonomy" id="871742"/>
    <lineage>
        <taxon>Bacteria</taxon>
        <taxon>Pseudomonadati</taxon>
        <taxon>Pseudomonadota</taxon>
        <taxon>Betaproteobacteria</taxon>
        <taxon>Burkholderiales</taxon>
        <taxon>Oxalobacteraceae</taxon>
        <taxon>Telluria group</taxon>
        <taxon>Pseudoduganella</taxon>
    </lineage>
</organism>
<protein>
    <submittedName>
        <fullName evidence="3">Uncharacterized protein</fullName>
    </submittedName>
</protein>
<feature type="chain" id="PRO_5044617885" evidence="1">
    <location>
        <begin position="25"/>
        <end position="190"/>
    </location>
</feature>
<keyword evidence="1" id="KW-0732">Signal</keyword>
<gene>
    <name evidence="2" type="ORF">GO485_01805</name>
    <name evidence="3" type="ORF">IP92_03105</name>
</gene>
<proteinExistence type="predicted"/>
<reference evidence="3 4" key="1">
    <citation type="journal article" date="2015" name="Stand. Genomic Sci.">
        <title>Genomic Encyclopedia of Bacterial and Archaeal Type Strains, Phase III: the genomes of soil and plant-associated and newly described type strains.</title>
        <authorList>
            <person name="Whitman W.B."/>
            <person name="Woyke T."/>
            <person name="Klenk H.P."/>
            <person name="Zhou Y."/>
            <person name="Lilburn T.G."/>
            <person name="Beck B.J."/>
            <person name="De Vos P."/>
            <person name="Vandamme P."/>
            <person name="Eisen J.A."/>
            <person name="Garrity G."/>
            <person name="Hugenholtz P."/>
            <person name="Kyrpides N.C."/>
        </authorList>
    </citation>
    <scope>NUCLEOTIDE SEQUENCE [LARGE SCALE GENOMIC DNA]</scope>
    <source>
        <strain evidence="3 4">CGMCC 1.10685</strain>
    </source>
</reference>
<dbReference type="AlphaFoldDB" id="A0A562PQM4"/>
<evidence type="ECO:0000313" key="5">
    <source>
        <dbReference type="Proteomes" id="UP000437862"/>
    </source>
</evidence>
<dbReference type="RefSeq" id="WP_145876426.1">
    <property type="nucleotide sequence ID" value="NZ_CP046904.1"/>
</dbReference>
<dbReference type="Proteomes" id="UP000437862">
    <property type="component" value="Chromosome"/>
</dbReference>
<evidence type="ECO:0000313" key="3">
    <source>
        <dbReference type="EMBL" id="TWI46742.1"/>
    </source>
</evidence>
<dbReference type="EMBL" id="CP046904">
    <property type="protein sequence ID" value="QGZ37906.1"/>
    <property type="molecule type" value="Genomic_DNA"/>
</dbReference>
<evidence type="ECO:0000256" key="1">
    <source>
        <dbReference type="SAM" id="SignalP"/>
    </source>
</evidence>
<name>A0A562PQM4_9BURK</name>